<keyword evidence="3" id="KW-1185">Reference proteome</keyword>
<evidence type="ECO:0000256" key="1">
    <source>
        <dbReference type="SAM" id="MobiDB-lite"/>
    </source>
</evidence>
<name>A0AAD3NP05_CRYJA</name>
<feature type="region of interest" description="Disordered" evidence="1">
    <location>
        <begin position="113"/>
        <end position="132"/>
    </location>
</feature>
<comment type="caution">
    <text evidence="2">The sequence shown here is derived from an EMBL/GenBank/DDBJ whole genome shotgun (WGS) entry which is preliminary data.</text>
</comment>
<organism evidence="2 3">
    <name type="scientific">Cryptomeria japonica</name>
    <name type="common">Japanese cedar</name>
    <name type="synonym">Cupressus japonica</name>
    <dbReference type="NCBI Taxonomy" id="3369"/>
    <lineage>
        <taxon>Eukaryota</taxon>
        <taxon>Viridiplantae</taxon>
        <taxon>Streptophyta</taxon>
        <taxon>Embryophyta</taxon>
        <taxon>Tracheophyta</taxon>
        <taxon>Spermatophyta</taxon>
        <taxon>Pinopsida</taxon>
        <taxon>Pinidae</taxon>
        <taxon>Conifers II</taxon>
        <taxon>Cupressales</taxon>
        <taxon>Cupressaceae</taxon>
        <taxon>Cryptomeria</taxon>
    </lineage>
</organism>
<evidence type="ECO:0000313" key="3">
    <source>
        <dbReference type="Proteomes" id="UP001234787"/>
    </source>
</evidence>
<proteinExistence type="predicted"/>
<evidence type="ECO:0000313" key="2">
    <source>
        <dbReference type="EMBL" id="GLJ56506.1"/>
    </source>
</evidence>
<accession>A0AAD3NP05</accession>
<gene>
    <name evidence="2" type="ORF">SUGI_1226490</name>
</gene>
<dbReference type="EMBL" id="BSEH01000022">
    <property type="protein sequence ID" value="GLJ56506.1"/>
    <property type="molecule type" value="Genomic_DNA"/>
</dbReference>
<protein>
    <submittedName>
        <fullName evidence="2">Uncharacterized protein</fullName>
    </submittedName>
</protein>
<dbReference type="Proteomes" id="UP001234787">
    <property type="component" value="Unassembled WGS sequence"/>
</dbReference>
<dbReference type="AlphaFoldDB" id="A0AAD3NP05"/>
<reference evidence="2" key="1">
    <citation type="submission" date="2022-12" db="EMBL/GenBank/DDBJ databases">
        <title>Chromosome-Level Genome Assembly of Japanese Cedar (Cryptomeriajaponica D. Don).</title>
        <authorList>
            <person name="Fujino T."/>
            <person name="Yamaguchi K."/>
            <person name="Yokoyama T."/>
            <person name="Hamanaka T."/>
            <person name="Harazono Y."/>
            <person name="Kamada H."/>
            <person name="Kobayashi W."/>
            <person name="Ujino-Ihara T."/>
            <person name="Uchiyama K."/>
            <person name="Matsumoto A."/>
            <person name="Izuno A."/>
            <person name="Tsumura Y."/>
            <person name="Toyoda A."/>
            <person name="Shigenobu S."/>
            <person name="Moriguchi Y."/>
            <person name="Ueno S."/>
            <person name="Kasahara M."/>
        </authorList>
    </citation>
    <scope>NUCLEOTIDE SEQUENCE</scope>
</reference>
<sequence length="141" mass="15670">MTGLWLVFPIPDICTFRHTMLYASDCYASGPGSIGLSICTSIRTCIWIPISNLRIFYEIFFQRSPYICCPGHPEVREQIHRRLMAASEETHYLESTNPHPLVPPGRPGLASLLEEVGGPESRPNSPPGTSNSGIMILWGQL</sequence>